<reference evidence="2" key="1">
    <citation type="submission" date="2016-06" db="EMBL/GenBank/DDBJ databases">
        <title>Parallel loss of symbiosis genes in relatives of nitrogen-fixing non-legume Parasponia.</title>
        <authorList>
            <person name="Van Velzen R."/>
            <person name="Holmer R."/>
            <person name="Bu F."/>
            <person name="Rutten L."/>
            <person name="Van Zeijl A."/>
            <person name="Liu W."/>
            <person name="Santuari L."/>
            <person name="Cao Q."/>
            <person name="Sharma T."/>
            <person name="Shen D."/>
            <person name="Roswanjaya Y."/>
            <person name="Wardhani T."/>
            <person name="Kalhor M.S."/>
            <person name="Jansen J."/>
            <person name="Van den Hoogen J."/>
            <person name="Gungor B."/>
            <person name="Hartog M."/>
            <person name="Hontelez J."/>
            <person name="Verver J."/>
            <person name="Yang W.-C."/>
            <person name="Schijlen E."/>
            <person name="Repin R."/>
            <person name="Schilthuizen M."/>
            <person name="Schranz E."/>
            <person name="Heidstra R."/>
            <person name="Miyata K."/>
            <person name="Fedorova E."/>
            <person name="Kohlen W."/>
            <person name="Bisseling T."/>
            <person name="Smit S."/>
            <person name="Geurts R."/>
        </authorList>
    </citation>
    <scope>NUCLEOTIDE SEQUENCE [LARGE SCALE GENOMIC DNA]</scope>
    <source>
        <strain evidence="2">cv. WU1-14</strain>
    </source>
</reference>
<evidence type="ECO:0000313" key="2">
    <source>
        <dbReference type="Proteomes" id="UP000237105"/>
    </source>
</evidence>
<dbReference type="EMBL" id="JXTB01000160">
    <property type="protein sequence ID" value="PON57304.1"/>
    <property type="molecule type" value="Genomic_DNA"/>
</dbReference>
<keyword evidence="2" id="KW-1185">Reference proteome</keyword>
<dbReference type="Proteomes" id="UP000237105">
    <property type="component" value="Unassembled WGS sequence"/>
</dbReference>
<protein>
    <recommendedName>
        <fullName evidence="3">Pentatricopeptide repeat</fullName>
    </recommendedName>
</protein>
<gene>
    <name evidence="1" type="ORF">PanWU01x14_174210</name>
</gene>
<comment type="caution">
    <text evidence="1">The sequence shown here is derived from an EMBL/GenBank/DDBJ whole genome shotgun (WGS) entry which is preliminary data.</text>
</comment>
<dbReference type="AlphaFoldDB" id="A0A2P5C8H9"/>
<evidence type="ECO:0008006" key="3">
    <source>
        <dbReference type="Google" id="ProtNLM"/>
    </source>
</evidence>
<proteinExistence type="predicted"/>
<sequence>MERYLTSLLHSSLNLKQLKQVHTLIITNYLDLALLFVKRLIDSSAISDGRKVFDKIPQPHQFLYNSLVCAYSKLNLNEDALPMFSWDAPK</sequence>
<evidence type="ECO:0000313" key="1">
    <source>
        <dbReference type="EMBL" id="PON57304.1"/>
    </source>
</evidence>
<name>A0A2P5C8H9_PARAD</name>
<accession>A0A2P5C8H9</accession>
<dbReference type="OrthoDB" id="1677637at2759"/>
<organism evidence="1 2">
    <name type="scientific">Parasponia andersonii</name>
    <name type="common">Sponia andersonii</name>
    <dbReference type="NCBI Taxonomy" id="3476"/>
    <lineage>
        <taxon>Eukaryota</taxon>
        <taxon>Viridiplantae</taxon>
        <taxon>Streptophyta</taxon>
        <taxon>Embryophyta</taxon>
        <taxon>Tracheophyta</taxon>
        <taxon>Spermatophyta</taxon>
        <taxon>Magnoliopsida</taxon>
        <taxon>eudicotyledons</taxon>
        <taxon>Gunneridae</taxon>
        <taxon>Pentapetalae</taxon>
        <taxon>rosids</taxon>
        <taxon>fabids</taxon>
        <taxon>Rosales</taxon>
        <taxon>Cannabaceae</taxon>
        <taxon>Parasponia</taxon>
    </lineage>
</organism>